<evidence type="ECO:0000313" key="7">
    <source>
        <dbReference type="Proteomes" id="UP000028545"/>
    </source>
</evidence>
<comment type="subcellular location">
    <subcellularLocation>
        <location evidence="1">Chromosome</location>
        <location evidence="1">Telomere</location>
    </subcellularLocation>
</comment>
<dbReference type="Pfam" id="PF10451">
    <property type="entry name" value="Stn1"/>
    <property type="match status" value="1"/>
</dbReference>
<keyword evidence="2" id="KW-0158">Chromosome</keyword>
<keyword evidence="3" id="KW-0779">Telomere</keyword>
<dbReference type="CDD" id="cd03524">
    <property type="entry name" value="RPA2_OBF_family"/>
    <property type="match status" value="1"/>
</dbReference>
<dbReference type="KEGG" id="sapo:SAPIO_CDS8180"/>
<proteinExistence type="predicted"/>
<feature type="compositionally biased region" description="Basic and acidic residues" evidence="4">
    <location>
        <begin position="203"/>
        <end position="218"/>
    </location>
</feature>
<feature type="region of interest" description="Disordered" evidence="4">
    <location>
        <begin position="238"/>
        <end position="268"/>
    </location>
</feature>
<dbReference type="OrthoDB" id="77828at2759"/>
<evidence type="ECO:0000313" key="6">
    <source>
        <dbReference type="EMBL" id="KEZ40338.1"/>
    </source>
</evidence>
<dbReference type="GeneID" id="27727252"/>
<dbReference type="GO" id="GO:0000781">
    <property type="term" value="C:chromosome, telomeric region"/>
    <property type="evidence" value="ECO:0007669"/>
    <property type="project" value="UniProtKB-SubCell"/>
</dbReference>
<dbReference type="HOGENOM" id="CLU_622808_0_0_1"/>
<feature type="compositionally biased region" description="Basic and acidic residues" evidence="4">
    <location>
        <begin position="417"/>
        <end position="427"/>
    </location>
</feature>
<accession>A0A084FZ26</accession>
<name>A0A084FZ26_PSEDA</name>
<evidence type="ECO:0000259" key="5">
    <source>
        <dbReference type="Pfam" id="PF10451"/>
    </source>
</evidence>
<dbReference type="InterPro" id="IPR012340">
    <property type="entry name" value="NA-bd_OB-fold"/>
</dbReference>
<evidence type="ECO:0000256" key="1">
    <source>
        <dbReference type="ARBA" id="ARBA00004574"/>
    </source>
</evidence>
<comment type="caution">
    <text evidence="6">The sequence shown here is derived from an EMBL/GenBank/DDBJ whole genome shotgun (WGS) entry which is preliminary data.</text>
</comment>
<dbReference type="RefSeq" id="XP_016640137.1">
    <property type="nucleotide sequence ID" value="XM_016789874.1"/>
</dbReference>
<evidence type="ECO:0000256" key="4">
    <source>
        <dbReference type="SAM" id="MobiDB-lite"/>
    </source>
</evidence>
<gene>
    <name evidence="6" type="ORF">SAPIO_CDS8180</name>
</gene>
<evidence type="ECO:0000256" key="3">
    <source>
        <dbReference type="ARBA" id="ARBA00022895"/>
    </source>
</evidence>
<feature type="region of interest" description="Disordered" evidence="4">
    <location>
        <begin position="182"/>
        <end position="219"/>
    </location>
</feature>
<dbReference type="SUPFAM" id="SSF50249">
    <property type="entry name" value="Nucleic acid-binding proteins"/>
    <property type="match status" value="1"/>
</dbReference>
<evidence type="ECO:0000256" key="2">
    <source>
        <dbReference type="ARBA" id="ARBA00022454"/>
    </source>
</evidence>
<feature type="compositionally biased region" description="Basic residues" evidence="4">
    <location>
        <begin position="431"/>
        <end position="440"/>
    </location>
</feature>
<dbReference type="VEuPathDB" id="FungiDB:SAPIO_CDS8180"/>
<dbReference type="Proteomes" id="UP000028545">
    <property type="component" value="Unassembled WGS sequence"/>
</dbReference>
<dbReference type="Gene3D" id="2.40.50.140">
    <property type="entry name" value="Nucleic acid-binding proteins"/>
    <property type="match status" value="1"/>
</dbReference>
<organism evidence="6 7">
    <name type="scientific">Pseudallescheria apiosperma</name>
    <name type="common">Scedosporium apiospermum</name>
    <dbReference type="NCBI Taxonomy" id="563466"/>
    <lineage>
        <taxon>Eukaryota</taxon>
        <taxon>Fungi</taxon>
        <taxon>Dikarya</taxon>
        <taxon>Ascomycota</taxon>
        <taxon>Pezizomycotina</taxon>
        <taxon>Sordariomycetes</taxon>
        <taxon>Hypocreomycetidae</taxon>
        <taxon>Microascales</taxon>
        <taxon>Microascaceae</taxon>
        <taxon>Scedosporium</taxon>
    </lineage>
</organism>
<keyword evidence="7" id="KW-1185">Reference proteome</keyword>
<feature type="region of interest" description="Disordered" evidence="4">
    <location>
        <begin position="417"/>
        <end position="440"/>
    </location>
</feature>
<dbReference type="InterPro" id="IPR018856">
    <property type="entry name" value="Stn1_N"/>
</dbReference>
<reference evidence="6 7" key="1">
    <citation type="journal article" date="2014" name="Genome Announc.">
        <title>Draft genome sequence of the pathogenic fungus Scedosporium apiospermum.</title>
        <authorList>
            <person name="Vandeputte P."/>
            <person name="Ghamrawi S."/>
            <person name="Rechenmann M."/>
            <person name="Iltis A."/>
            <person name="Giraud S."/>
            <person name="Fleury M."/>
            <person name="Thornton C."/>
            <person name="Delhaes L."/>
            <person name="Meyer W."/>
            <person name="Papon N."/>
            <person name="Bouchara J.P."/>
        </authorList>
    </citation>
    <scope>NUCLEOTIDE SEQUENCE [LARGE SCALE GENOMIC DNA]</scope>
    <source>
        <strain evidence="6 7">IHEM 14462</strain>
    </source>
</reference>
<sequence length="440" mass="49424">MASERQGMPIYPQYCFKAAPTHGVWCFFRTADIPRLRKFVDLPDLHFYKNLPIKFIRVVGLIVAVDDYAGRRVYIIDDSSGVNVECILNLQDGPFDPGKIFAPRPPIPPEFAGFQVGCVVDVKGTITDYHRARGIKIARMKQVPTTEQELSLWERRHQFRTAILDRPWVMSQQDVLRCRKEAERADTELAASKRKTTSRSRHTRDEPENDPYKIKRETAPMAARRIYKLETRPALSTHEEASIGEVARRARTSTPVLEGDPNLTSEDPYSITAKRRVGHATWSRADKTGYLAAEREQNEDSYRNPYMTPAPSSQPTIPCLEETVEDGRIGESRSKPATLKGGYLAADLEPGDPYAIRTNHRLMATGKSLTRATNVLAEPLRIIKPAQPCSTANKLDTAAEPASVAVDPFSLKKSFSDVHENAHDGSDPFRIGRKGARRAR</sequence>
<dbReference type="AlphaFoldDB" id="A0A084FZ26"/>
<feature type="compositionally biased region" description="Basic residues" evidence="4">
    <location>
        <begin position="192"/>
        <end position="202"/>
    </location>
</feature>
<feature type="domain" description="CST complex subunit Stn1 N-terminal" evidence="5">
    <location>
        <begin position="44"/>
        <end position="193"/>
    </location>
</feature>
<dbReference type="EMBL" id="JOWA01000121">
    <property type="protein sequence ID" value="KEZ40338.1"/>
    <property type="molecule type" value="Genomic_DNA"/>
</dbReference>
<protein>
    <recommendedName>
        <fullName evidence="5">CST complex subunit Stn1 N-terminal domain-containing protein</fullName>
    </recommendedName>
</protein>